<evidence type="ECO:0000256" key="1">
    <source>
        <dbReference type="SAM" id="SignalP"/>
    </source>
</evidence>
<reference evidence="2 3" key="1">
    <citation type="journal article" date="2020" name="Fungal Divers.">
        <title>Resolving the Mortierellaceae phylogeny through synthesis of multi-gene phylogenetics and phylogenomics.</title>
        <authorList>
            <person name="Vandepol N."/>
            <person name="Liber J."/>
            <person name="Desiro A."/>
            <person name="Na H."/>
            <person name="Kennedy M."/>
            <person name="Barry K."/>
            <person name="Grigoriev I.V."/>
            <person name="Miller A.N."/>
            <person name="O'Donnell K."/>
            <person name="Stajich J.E."/>
            <person name="Bonito G."/>
        </authorList>
    </citation>
    <scope>NUCLEOTIDE SEQUENCE [LARGE SCALE GENOMIC DNA]</scope>
    <source>
        <strain evidence="2 3">AD045</strain>
    </source>
</reference>
<feature type="signal peptide" evidence="1">
    <location>
        <begin position="1"/>
        <end position="21"/>
    </location>
</feature>
<proteinExistence type="predicted"/>
<sequence length="125" mass="13608">MHFHGLALLIGASLLMTLTNAKTISCLPCVKEEGVGAIAKNLHCDPSRMIDYGYQQLDNEGNWEAPVETRCIVPESSPRKIKDAKVSPAIEFVPIPIMRSLKSSTILDPSVGGRGRCLFSVQDIV</sequence>
<keyword evidence="3" id="KW-1185">Reference proteome</keyword>
<name>A0ABQ7K8Y7_9FUNG</name>
<dbReference type="Proteomes" id="UP001194696">
    <property type="component" value="Unassembled WGS sequence"/>
</dbReference>
<protein>
    <recommendedName>
        <fullName evidence="4">Secreted protein</fullName>
    </recommendedName>
</protein>
<comment type="caution">
    <text evidence="2">The sequence shown here is derived from an EMBL/GenBank/DDBJ whole genome shotgun (WGS) entry which is preliminary data.</text>
</comment>
<evidence type="ECO:0000313" key="3">
    <source>
        <dbReference type="Proteomes" id="UP001194696"/>
    </source>
</evidence>
<gene>
    <name evidence="2" type="ORF">BGZ96_004108</name>
</gene>
<feature type="chain" id="PRO_5045906411" description="Secreted protein" evidence="1">
    <location>
        <begin position="22"/>
        <end position="125"/>
    </location>
</feature>
<organism evidence="2 3">
    <name type="scientific">Linnemannia gamsii</name>
    <dbReference type="NCBI Taxonomy" id="64522"/>
    <lineage>
        <taxon>Eukaryota</taxon>
        <taxon>Fungi</taxon>
        <taxon>Fungi incertae sedis</taxon>
        <taxon>Mucoromycota</taxon>
        <taxon>Mortierellomycotina</taxon>
        <taxon>Mortierellomycetes</taxon>
        <taxon>Mortierellales</taxon>
        <taxon>Mortierellaceae</taxon>
        <taxon>Linnemannia</taxon>
    </lineage>
</organism>
<accession>A0ABQ7K8Y7</accession>
<dbReference type="EMBL" id="JAAAIM010000196">
    <property type="protein sequence ID" value="KAG0292478.1"/>
    <property type="molecule type" value="Genomic_DNA"/>
</dbReference>
<evidence type="ECO:0000313" key="2">
    <source>
        <dbReference type="EMBL" id="KAG0292478.1"/>
    </source>
</evidence>
<keyword evidence="1" id="KW-0732">Signal</keyword>
<evidence type="ECO:0008006" key="4">
    <source>
        <dbReference type="Google" id="ProtNLM"/>
    </source>
</evidence>